<keyword evidence="2" id="KW-0012">Acyltransferase</keyword>
<dbReference type="GO" id="GO:0031415">
    <property type="term" value="C:NatA complex"/>
    <property type="evidence" value="ECO:0007669"/>
    <property type="project" value="InterPro"/>
</dbReference>
<dbReference type="OrthoDB" id="25586at2759"/>
<comment type="catalytic activity">
    <reaction evidence="7">
        <text>N-terminal glycyl-[protein] + acetyl-CoA = N-terminal N(alpha)-acetylglycyl-[protein] + CoA + H(+)</text>
        <dbReference type="Rhea" id="RHEA:50496"/>
        <dbReference type="Rhea" id="RHEA-COMP:12666"/>
        <dbReference type="Rhea" id="RHEA-COMP:12700"/>
        <dbReference type="ChEBI" id="CHEBI:15378"/>
        <dbReference type="ChEBI" id="CHEBI:57287"/>
        <dbReference type="ChEBI" id="CHEBI:57288"/>
        <dbReference type="ChEBI" id="CHEBI:64723"/>
        <dbReference type="ChEBI" id="CHEBI:133369"/>
        <dbReference type="EC" id="2.3.1.255"/>
    </reaction>
</comment>
<comment type="catalytic activity">
    <reaction evidence="10">
        <text>N-terminal L-threonyl-[protein] + acetyl-CoA = N-terminal N(alpha)-acetyl-L-threonyl-[protein] + CoA + H(+)</text>
        <dbReference type="Rhea" id="RHEA:50516"/>
        <dbReference type="Rhea" id="RHEA-COMP:12709"/>
        <dbReference type="Rhea" id="RHEA-COMP:12710"/>
        <dbReference type="ChEBI" id="CHEBI:15378"/>
        <dbReference type="ChEBI" id="CHEBI:57287"/>
        <dbReference type="ChEBI" id="CHEBI:57288"/>
        <dbReference type="ChEBI" id="CHEBI:64739"/>
        <dbReference type="ChEBI" id="CHEBI:133375"/>
        <dbReference type="EC" id="2.3.1.255"/>
    </reaction>
</comment>
<evidence type="ECO:0000259" key="11">
    <source>
        <dbReference type="PROSITE" id="PS51186"/>
    </source>
</evidence>
<evidence type="ECO:0000256" key="3">
    <source>
        <dbReference type="ARBA" id="ARBA00025786"/>
    </source>
</evidence>
<evidence type="ECO:0000256" key="5">
    <source>
        <dbReference type="ARBA" id="ARBA00047491"/>
    </source>
</evidence>
<dbReference type="Gene3D" id="3.40.630.30">
    <property type="match status" value="1"/>
</dbReference>
<dbReference type="AlphaFoldDB" id="A0A6G3MJL4"/>
<dbReference type="InterPro" id="IPR016181">
    <property type="entry name" value="Acyl_CoA_acyltransferase"/>
</dbReference>
<reference evidence="12" key="1">
    <citation type="submission" date="2018-11" db="EMBL/GenBank/DDBJ databases">
        <title>Henneguya salminicola genome and transcriptome.</title>
        <authorList>
            <person name="Yahalomi D."/>
            <person name="Atkinson S.D."/>
            <person name="Neuhof M."/>
            <person name="Chang E.S."/>
            <person name="Philippe H."/>
            <person name="Cartwright P."/>
            <person name="Bartholomew J.L."/>
            <person name="Huchon D."/>
        </authorList>
    </citation>
    <scope>NUCLEOTIDE SEQUENCE</scope>
    <source>
        <strain evidence="12">Hz1</strain>
        <tissue evidence="12">Whole</tissue>
    </source>
</reference>
<comment type="catalytic activity">
    <reaction evidence="5">
        <text>N-terminal L-seryl-[protein] + acetyl-CoA = N-terminal N(alpha)-acetyl-L-seryl-[protein] + CoA + H(+)</text>
        <dbReference type="Rhea" id="RHEA:50504"/>
        <dbReference type="Rhea" id="RHEA-COMP:12703"/>
        <dbReference type="Rhea" id="RHEA-COMP:12704"/>
        <dbReference type="ChEBI" id="CHEBI:15378"/>
        <dbReference type="ChEBI" id="CHEBI:57287"/>
        <dbReference type="ChEBI" id="CHEBI:57288"/>
        <dbReference type="ChEBI" id="CHEBI:64738"/>
        <dbReference type="ChEBI" id="CHEBI:83690"/>
        <dbReference type="EC" id="2.3.1.255"/>
    </reaction>
</comment>
<evidence type="ECO:0000256" key="4">
    <source>
        <dbReference type="ARBA" id="ARBA00026110"/>
    </source>
</evidence>
<evidence type="ECO:0000256" key="8">
    <source>
        <dbReference type="ARBA" id="ARBA00048236"/>
    </source>
</evidence>
<evidence type="ECO:0000256" key="2">
    <source>
        <dbReference type="ARBA" id="ARBA00023315"/>
    </source>
</evidence>
<evidence type="ECO:0000313" key="12">
    <source>
        <dbReference type="EMBL" id="NDJ94151.1"/>
    </source>
</evidence>
<comment type="catalytic activity">
    <reaction evidence="9">
        <text>N-terminal L-cysteinyl-[protein] + acetyl-CoA = N-terminal N(alpha)-acetyl-L-cysteinyl-[protein] + CoA + H(+)</text>
        <dbReference type="Rhea" id="RHEA:50512"/>
        <dbReference type="Rhea" id="RHEA-COMP:12707"/>
        <dbReference type="Rhea" id="RHEA-COMP:12708"/>
        <dbReference type="ChEBI" id="CHEBI:15378"/>
        <dbReference type="ChEBI" id="CHEBI:57287"/>
        <dbReference type="ChEBI" id="CHEBI:57288"/>
        <dbReference type="ChEBI" id="CHEBI:65250"/>
        <dbReference type="ChEBI" id="CHEBI:133372"/>
        <dbReference type="EC" id="2.3.1.255"/>
    </reaction>
</comment>
<protein>
    <recommendedName>
        <fullName evidence="4">N-terminal amino-acid N(alpha)-acetyltransferase NatA</fullName>
        <ecNumber evidence="4">2.3.1.255</ecNumber>
    </recommendedName>
</protein>
<dbReference type="EC" id="2.3.1.255" evidence="4"/>
<sequence>MNVRRAEFTDLVKIQNCNLLCLPENYQYKYFLYHFLTWPELTYLAENENGDVVAYVLGKMEEETNSGHITSLAVQRSHRRLGLAKTLMNLSLKSMQQCYNAKEVALHVRISNKAALHLYVESLRFQIVEVESKYYGDGEDAYFMKKTLKDISPKEFHSHSSEYDDDDKICQDLINIVSELPDLIEELKI</sequence>
<dbReference type="PANTHER" id="PTHR23091:SF4">
    <property type="entry name" value="N-TERMINAL AMINO-ACID N(ALPHA)-ACETYLTRANSFERASE NATA"/>
    <property type="match status" value="1"/>
</dbReference>
<evidence type="ECO:0000256" key="7">
    <source>
        <dbReference type="ARBA" id="ARBA00047954"/>
    </source>
</evidence>
<evidence type="ECO:0000256" key="6">
    <source>
        <dbReference type="ARBA" id="ARBA00047805"/>
    </source>
</evidence>
<comment type="catalytic activity">
    <reaction evidence="8">
        <text>N-terminal L-alanyl-[protein] + acetyl-CoA = N-terminal N(alpha)-acetyl-L-alanyl-[protein] + CoA + H(+)</text>
        <dbReference type="Rhea" id="RHEA:50500"/>
        <dbReference type="Rhea" id="RHEA-COMP:12701"/>
        <dbReference type="Rhea" id="RHEA-COMP:12702"/>
        <dbReference type="ChEBI" id="CHEBI:15378"/>
        <dbReference type="ChEBI" id="CHEBI:57287"/>
        <dbReference type="ChEBI" id="CHEBI:57288"/>
        <dbReference type="ChEBI" id="CHEBI:64718"/>
        <dbReference type="ChEBI" id="CHEBI:83683"/>
        <dbReference type="EC" id="2.3.1.255"/>
    </reaction>
</comment>
<dbReference type="SUPFAM" id="SSF55729">
    <property type="entry name" value="Acyl-CoA N-acyltransferases (Nat)"/>
    <property type="match status" value="1"/>
</dbReference>
<dbReference type="InterPro" id="IPR000182">
    <property type="entry name" value="GNAT_dom"/>
</dbReference>
<comment type="catalytic activity">
    <reaction evidence="6">
        <text>N-terminal L-valyl-[protein] + acetyl-CoA = N-terminal N(alpha)-acetyl-L-valyl-[protein] + CoA + H(+)</text>
        <dbReference type="Rhea" id="RHEA:50508"/>
        <dbReference type="Rhea" id="RHEA-COMP:12705"/>
        <dbReference type="Rhea" id="RHEA-COMP:12706"/>
        <dbReference type="ChEBI" id="CHEBI:15378"/>
        <dbReference type="ChEBI" id="CHEBI:57287"/>
        <dbReference type="ChEBI" id="CHEBI:57288"/>
        <dbReference type="ChEBI" id="CHEBI:64741"/>
        <dbReference type="ChEBI" id="CHEBI:133371"/>
        <dbReference type="EC" id="2.3.1.255"/>
    </reaction>
</comment>
<dbReference type="FunFam" id="3.40.630.30:FF:000037">
    <property type="entry name" value="N-alpha-acetyltransferase daf-31-like"/>
    <property type="match status" value="1"/>
</dbReference>
<dbReference type="Pfam" id="PF00583">
    <property type="entry name" value="Acetyltransf_1"/>
    <property type="match status" value="1"/>
</dbReference>
<dbReference type="PROSITE" id="PS51186">
    <property type="entry name" value="GNAT"/>
    <property type="match status" value="1"/>
</dbReference>
<organism evidence="12">
    <name type="scientific">Henneguya salminicola</name>
    <name type="common">Myxosporean</name>
    <dbReference type="NCBI Taxonomy" id="69463"/>
    <lineage>
        <taxon>Eukaryota</taxon>
        <taxon>Metazoa</taxon>
        <taxon>Cnidaria</taxon>
        <taxon>Myxozoa</taxon>
        <taxon>Myxosporea</taxon>
        <taxon>Bivalvulida</taxon>
        <taxon>Platysporina</taxon>
        <taxon>Myxobolidae</taxon>
        <taxon>Henneguya</taxon>
    </lineage>
</organism>
<dbReference type="GO" id="GO:1990189">
    <property type="term" value="F:protein N-terminal-serine acetyltransferase activity"/>
    <property type="evidence" value="ECO:0007669"/>
    <property type="project" value="TreeGrafter"/>
</dbReference>
<name>A0A6G3MJL4_HENSL</name>
<evidence type="ECO:0000256" key="9">
    <source>
        <dbReference type="ARBA" id="ARBA00049266"/>
    </source>
</evidence>
<dbReference type="CDD" id="cd04301">
    <property type="entry name" value="NAT_SF"/>
    <property type="match status" value="1"/>
</dbReference>
<proteinExistence type="inferred from homology"/>
<dbReference type="PANTHER" id="PTHR23091">
    <property type="entry name" value="N-TERMINAL ACETYLTRANSFERASE"/>
    <property type="match status" value="1"/>
</dbReference>
<feature type="domain" description="N-acetyltransferase" evidence="11">
    <location>
        <begin position="1"/>
        <end position="149"/>
    </location>
</feature>
<dbReference type="GO" id="GO:1990190">
    <property type="term" value="F:protein-N-terminal-glutamate acetyltransferase activity"/>
    <property type="evidence" value="ECO:0007669"/>
    <property type="project" value="TreeGrafter"/>
</dbReference>
<evidence type="ECO:0000256" key="1">
    <source>
        <dbReference type="ARBA" id="ARBA00022679"/>
    </source>
</evidence>
<dbReference type="EMBL" id="GHBP01006836">
    <property type="protein sequence ID" value="NDJ94151.1"/>
    <property type="molecule type" value="Transcribed_RNA"/>
</dbReference>
<dbReference type="InterPro" id="IPR045047">
    <property type="entry name" value="Ard1-like"/>
</dbReference>
<accession>A0A6G3MJL4</accession>
<comment type="similarity">
    <text evidence="3">Belongs to the acetyltransferase family. ARD1 subfamily.</text>
</comment>
<keyword evidence="1 12" id="KW-0808">Transferase</keyword>
<evidence type="ECO:0000256" key="10">
    <source>
        <dbReference type="ARBA" id="ARBA00049434"/>
    </source>
</evidence>